<dbReference type="Proteomes" id="UP001281147">
    <property type="component" value="Unassembled WGS sequence"/>
</dbReference>
<gene>
    <name evidence="1" type="ORF">LTR37_001455</name>
</gene>
<dbReference type="EMBL" id="JAUTXU010000007">
    <property type="protein sequence ID" value="KAK3723971.1"/>
    <property type="molecule type" value="Genomic_DNA"/>
</dbReference>
<proteinExistence type="predicted"/>
<accession>A0ACC3NWM9</accession>
<evidence type="ECO:0000313" key="1">
    <source>
        <dbReference type="EMBL" id="KAK3723971.1"/>
    </source>
</evidence>
<reference evidence="1" key="1">
    <citation type="submission" date="2023-07" db="EMBL/GenBank/DDBJ databases">
        <title>Black Yeasts Isolated from many extreme environments.</title>
        <authorList>
            <person name="Coleine C."/>
            <person name="Stajich J.E."/>
            <person name="Selbmann L."/>
        </authorList>
    </citation>
    <scope>NUCLEOTIDE SEQUENCE</scope>
    <source>
        <strain evidence="1">CCFEE 5714</strain>
    </source>
</reference>
<name>A0ACC3NWM9_9PEZI</name>
<comment type="caution">
    <text evidence="1">The sequence shown here is derived from an EMBL/GenBank/DDBJ whole genome shotgun (WGS) entry which is preliminary data.</text>
</comment>
<protein>
    <submittedName>
        <fullName evidence="1">Uncharacterized protein</fullName>
    </submittedName>
</protein>
<evidence type="ECO:0000313" key="2">
    <source>
        <dbReference type="Proteomes" id="UP001281147"/>
    </source>
</evidence>
<sequence>MPSFDTLPNEILLKIMKMDILQSRVFWWGFGCSEPKRLGYLETRKVCESIHEAADEAFWEFYTSRCVIVARGPFCPYQTTVRNPTTPMSLHFKQAQSLDDSARRAFVEVQYRTWDNEREQELFAILNRQISSLIQTPVAEIEVIVTTHDKEAHASLLAAIDAALASSERHTDRNIKKSISVDLLRGNSFYYNRSILNKGRRLYI</sequence>
<keyword evidence="2" id="KW-1185">Reference proteome</keyword>
<organism evidence="1 2">
    <name type="scientific">Vermiconidia calcicola</name>
    <dbReference type="NCBI Taxonomy" id="1690605"/>
    <lineage>
        <taxon>Eukaryota</taxon>
        <taxon>Fungi</taxon>
        <taxon>Dikarya</taxon>
        <taxon>Ascomycota</taxon>
        <taxon>Pezizomycotina</taxon>
        <taxon>Dothideomycetes</taxon>
        <taxon>Dothideomycetidae</taxon>
        <taxon>Mycosphaerellales</taxon>
        <taxon>Extremaceae</taxon>
        <taxon>Vermiconidia</taxon>
    </lineage>
</organism>